<dbReference type="Proteomes" id="UP000267844">
    <property type="component" value="Unassembled WGS sequence"/>
</dbReference>
<keyword evidence="1" id="KW-0732">Signal</keyword>
<dbReference type="AlphaFoldDB" id="A0A3R8TN38"/>
<comment type="caution">
    <text evidence="2">The sequence shown here is derived from an EMBL/GenBank/DDBJ whole genome shotgun (WGS) entry which is preliminary data.</text>
</comment>
<reference evidence="2 3" key="1">
    <citation type="submission" date="2018-10" db="EMBL/GenBank/DDBJ databases">
        <title>Transmission dynamics of multidrug resistant bacteria on intensive care unit surfaces.</title>
        <authorList>
            <person name="D'Souza A.W."/>
            <person name="Potter R.F."/>
            <person name="Wallace M."/>
            <person name="Shupe A."/>
            <person name="Patel S."/>
            <person name="Sun S."/>
            <person name="Gul D."/>
            <person name="Kwon J.H."/>
            <person name="Andleeb S."/>
            <person name="Burnham C.-A.D."/>
            <person name="Dantas G."/>
        </authorList>
    </citation>
    <scope>NUCLEOTIDE SEQUENCE [LARGE SCALE GENOMIC DNA]</scope>
    <source>
        <strain evidence="2 3">WF_348</strain>
    </source>
</reference>
<gene>
    <name evidence="2" type="ORF">EGI89_02645</name>
</gene>
<evidence type="ECO:0000313" key="3">
    <source>
        <dbReference type="Proteomes" id="UP000267844"/>
    </source>
</evidence>
<feature type="chain" id="PRO_5018745085" description="Secreted protein" evidence="1">
    <location>
        <begin position="24"/>
        <end position="150"/>
    </location>
</feature>
<proteinExistence type="predicted"/>
<name>A0A3R8TN38_9FLAO</name>
<organism evidence="2 3">
    <name type="scientific">Empedobacter falsenii</name>
    <dbReference type="NCBI Taxonomy" id="343874"/>
    <lineage>
        <taxon>Bacteria</taxon>
        <taxon>Pseudomonadati</taxon>
        <taxon>Bacteroidota</taxon>
        <taxon>Flavobacteriia</taxon>
        <taxon>Flavobacteriales</taxon>
        <taxon>Weeksellaceae</taxon>
        <taxon>Empedobacter</taxon>
    </lineage>
</organism>
<dbReference type="InterPro" id="IPR058060">
    <property type="entry name" value="HYC_CC_PP"/>
</dbReference>
<evidence type="ECO:0000256" key="1">
    <source>
        <dbReference type="SAM" id="SignalP"/>
    </source>
</evidence>
<dbReference type="EMBL" id="RHPO01000003">
    <property type="protein sequence ID" value="RRT93775.1"/>
    <property type="molecule type" value="Genomic_DNA"/>
</dbReference>
<accession>A0A3R8TN38</accession>
<evidence type="ECO:0008006" key="4">
    <source>
        <dbReference type="Google" id="ProtNLM"/>
    </source>
</evidence>
<dbReference type="InterPro" id="IPR058512">
    <property type="entry name" value="DUF8199"/>
</dbReference>
<protein>
    <recommendedName>
        <fullName evidence="4">Secreted protein</fullName>
    </recommendedName>
</protein>
<dbReference type="Pfam" id="PF26622">
    <property type="entry name" value="DUF8199"/>
    <property type="match status" value="1"/>
</dbReference>
<dbReference type="RefSeq" id="WP_115001262.1">
    <property type="nucleotide sequence ID" value="NZ_JAAGKM010000048.1"/>
</dbReference>
<feature type="signal peptide" evidence="1">
    <location>
        <begin position="1"/>
        <end position="23"/>
    </location>
</feature>
<dbReference type="NCBIfam" id="NF047658">
    <property type="entry name" value="HYC_CC_PP"/>
    <property type="match status" value="1"/>
</dbReference>
<evidence type="ECO:0000313" key="2">
    <source>
        <dbReference type="EMBL" id="RRT93775.1"/>
    </source>
</evidence>
<sequence length="150" mass="17250">MKMQHYIKYVLSVVLIFSNLSYAFSMHFCQGVVEQVKLNHLDNNSHEMGVSTSCCPPKTEKKHCELPENNKSKKDDCCKDISYSDKFVEKQTVKIQKLIPISFIVSEILQIRIPIQDEEVSNQSSFLDFYVASNAPPNYILNSQLTFYEG</sequence>